<dbReference type="AlphaFoldDB" id="Q5FJQ0"/>
<keyword evidence="5" id="KW-1185">Reference proteome</keyword>
<dbReference type="RefSeq" id="WP_011254394.1">
    <property type="nucleotide sequence ID" value="NC_006814.3"/>
</dbReference>
<evidence type="ECO:0000313" key="4">
    <source>
        <dbReference type="EMBL" id="AAV43074.1"/>
    </source>
</evidence>
<evidence type="ECO:0000256" key="2">
    <source>
        <dbReference type="ARBA" id="ARBA00023315"/>
    </source>
</evidence>
<proteinExistence type="predicted"/>
<name>Q5FJQ0_LACAC</name>
<sequence>MEIKLYEKQYFDQLCVVMDMARMQELKSENLEPVFVALKEAPYLEYFLSCKIYVAIKKGRLVGFIGFKPGKIEFIYIDPNEQNKGIATKLMEKVITELQRPIRLEVFTNNEQAKALYEKFGFQTIETIIENWSDEYPVKFSQDTMELR</sequence>
<dbReference type="HOGENOM" id="CLU_013985_21_4_9"/>
<dbReference type="Proteomes" id="UP000006381">
    <property type="component" value="Chromosome"/>
</dbReference>
<evidence type="ECO:0000256" key="1">
    <source>
        <dbReference type="ARBA" id="ARBA00022679"/>
    </source>
</evidence>
<dbReference type="STRING" id="272621.LBA1241"/>
<evidence type="ECO:0000313" key="5">
    <source>
        <dbReference type="Proteomes" id="UP000006381"/>
    </source>
</evidence>
<dbReference type="GeneID" id="93289668"/>
<protein>
    <recommendedName>
        <fullName evidence="3">N-acetyltransferase domain-containing protein</fullName>
    </recommendedName>
</protein>
<feature type="domain" description="N-acetyltransferase" evidence="3">
    <location>
        <begin position="1"/>
        <end position="143"/>
    </location>
</feature>
<dbReference type="KEGG" id="lac:LBA1241"/>
<dbReference type="PROSITE" id="PS51186">
    <property type="entry name" value="GNAT"/>
    <property type="match status" value="1"/>
</dbReference>
<dbReference type="CDD" id="cd04301">
    <property type="entry name" value="NAT_SF"/>
    <property type="match status" value="1"/>
</dbReference>
<dbReference type="EMBL" id="CP000033">
    <property type="protein sequence ID" value="AAV43074.1"/>
    <property type="molecule type" value="Genomic_DNA"/>
</dbReference>
<dbReference type="PANTHER" id="PTHR43800:SF1">
    <property type="entry name" value="PEPTIDYL-LYSINE N-ACETYLTRANSFERASE YJAB"/>
    <property type="match status" value="1"/>
</dbReference>
<keyword evidence="1" id="KW-0808">Transferase</keyword>
<dbReference type="PANTHER" id="PTHR43800">
    <property type="entry name" value="PEPTIDYL-LYSINE N-ACETYLTRANSFERASE YJAB"/>
    <property type="match status" value="1"/>
</dbReference>
<dbReference type="Pfam" id="PF00583">
    <property type="entry name" value="Acetyltransf_1"/>
    <property type="match status" value="1"/>
</dbReference>
<reference evidence="4 5" key="1">
    <citation type="journal article" date="2005" name="Proc. Natl. Acad. Sci. U.S.A.">
        <title>Complete genome sequence of the probiotic lactic acid bacterium Lactobacillus acidophilus NCFM.</title>
        <authorList>
            <person name="Altermann E."/>
            <person name="Russell W.M."/>
            <person name="Azcarate-Peril M.A."/>
            <person name="Barrangou R."/>
            <person name="Buck B.L."/>
            <person name="McAuliffe O."/>
            <person name="Souther N."/>
            <person name="Dobson A."/>
            <person name="Duong T."/>
            <person name="Callanan M."/>
            <person name="Lick S."/>
            <person name="Hamrick A."/>
            <person name="Cano R."/>
            <person name="Klaenhammer T.R."/>
        </authorList>
    </citation>
    <scope>NUCLEOTIDE SEQUENCE [LARGE SCALE GENOMIC DNA]</scope>
    <source>
        <strain evidence="5">ATCC 700396 / NCK56 / N2 / NCFM</strain>
    </source>
</reference>
<dbReference type="InterPro" id="IPR000182">
    <property type="entry name" value="GNAT_dom"/>
</dbReference>
<gene>
    <name evidence="4" type="ordered locus">LBA1241</name>
</gene>
<dbReference type="Gene3D" id="3.40.630.30">
    <property type="match status" value="1"/>
</dbReference>
<dbReference type="OrthoDB" id="9800797at2"/>
<dbReference type="GO" id="GO:0016747">
    <property type="term" value="F:acyltransferase activity, transferring groups other than amino-acyl groups"/>
    <property type="evidence" value="ECO:0007669"/>
    <property type="project" value="InterPro"/>
</dbReference>
<dbReference type="eggNOG" id="COG0456">
    <property type="taxonomic scope" value="Bacteria"/>
</dbReference>
<dbReference type="InterPro" id="IPR016181">
    <property type="entry name" value="Acyl_CoA_acyltransferase"/>
</dbReference>
<accession>Q5FJQ0</accession>
<organism evidence="5">
    <name type="scientific">Lactobacillus acidophilus (strain ATCC 700396 / NCK56 / N2 / NCFM)</name>
    <dbReference type="NCBI Taxonomy" id="272621"/>
    <lineage>
        <taxon>Bacteria</taxon>
        <taxon>Bacillati</taxon>
        <taxon>Bacillota</taxon>
        <taxon>Bacilli</taxon>
        <taxon>Lactobacillales</taxon>
        <taxon>Lactobacillaceae</taxon>
        <taxon>Lactobacillus</taxon>
    </lineage>
</organism>
<keyword evidence="2" id="KW-0012">Acyltransferase</keyword>
<dbReference type="BioCyc" id="LACI272621:G1G49-1224-MONOMER"/>
<dbReference type="PATRIC" id="fig|272621.13.peg.1176"/>
<evidence type="ECO:0000259" key="3">
    <source>
        <dbReference type="PROSITE" id="PS51186"/>
    </source>
</evidence>
<dbReference type="SUPFAM" id="SSF55729">
    <property type="entry name" value="Acyl-CoA N-acyltransferases (Nat)"/>
    <property type="match status" value="1"/>
</dbReference>